<dbReference type="PROSITE" id="PS50943">
    <property type="entry name" value="HTH_CROC1"/>
    <property type="match status" value="1"/>
</dbReference>
<proteinExistence type="predicted"/>
<sequence length="87" mass="8902">MAGIRDARQLGAHLRAARQKAGLTQQQLAAEAGISRPTLRQLEAGHPTGELGKALAVVGALGLELHLGPASAATFDLDALDSQTAPL</sequence>
<dbReference type="RefSeq" id="WP_203674514.1">
    <property type="nucleotide sequence ID" value="NZ_BONP01000014.1"/>
</dbReference>
<dbReference type="InterPro" id="IPR001387">
    <property type="entry name" value="Cro/C1-type_HTH"/>
</dbReference>
<dbReference type="Gene3D" id="1.10.260.40">
    <property type="entry name" value="lambda repressor-like DNA-binding domains"/>
    <property type="match status" value="1"/>
</dbReference>
<organism evidence="2 3">
    <name type="scientific">Cellulomonas phragmiteti</name>
    <dbReference type="NCBI Taxonomy" id="478780"/>
    <lineage>
        <taxon>Bacteria</taxon>
        <taxon>Bacillati</taxon>
        <taxon>Actinomycetota</taxon>
        <taxon>Actinomycetes</taxon>
        <taxon>Micrococcales</taxon>
        <taxon>Cellulomonadaceae</taxon>
        <taxon>Cellulomonas</taxon>
    </lineage>
</organism>
<keyword evidence="3" id="KW-1185">Reference proteome</keyword>
<feature type="domain" description="HTH cro/C1-type" evidence="1">
    <location>
        <begin position="14"/>
        <end position="45"/>
    </location>
</feature>
<accession>A0ABQ4DMR5</accession>
<reference evidence="2 3" key="1">
    <citation type="submission" date="2021-01" db="EMBL/GenBank/DDBJ databases">
        <title>Whole genome shotgun sequence of Cellulomonas phragmiteti NBRC 110785.</title>
        <authorList>
            <person name="Komaki H."/>
            <person name="Tamura T."/>
        </authorList>
    </citation>
    <scope>NUCLEOTIDE SEQUENCE [LARGE SCALE GENOMIC DNA]</scope>
    <source>
        <strain evidence="2 3">NBRC 110785</strain>
    </source>
</reference>
<name>A0ABQ4DMR5_9CELL</name>
<evidence type="ECO:0000259" key="1">
    <source>
        <dbReference type="PROSITE" id="PS50943"/>
    </source>
</evidence>
<dbReference type="CDD" id="cd00093">
    <property type="entry name" value="HTH_XRE"/>
    <property type="match status" value="1"/>
</dbReference>
<dbReference type="InterPro" id="IPR010982">
    <property type="entry name" value="Lambda_DNA-bd_dom_sf"/>
</dbReference>
<dbReference type="Pfam" id="PF01381">
    <property type="entry name" value="HTH_3"/>
    <property type="match status" value="1"/>
</dbReference>
<comment type="caution">
    <text evidence="2">The sequence shown here is derived from an EMBL/GenBank/DDBJ whole genome shotgun (WGS) entry which is preliminary data.</text>
</comment>
<dbReference type="EMBL" id="BONP01000014">
    <property type="protein sequence ID" value="GIG40631.1"/>
    <property type="molecule type" value="Genomic_DNA"/>
</dbReference>
<gene>
    <name evidence="2" type="ORF">Cph01nite_23930</name>
</gene>
<dbReference type="Proteomes" id="UP000614741">
    <property type="component" value="Unassembled WGS sequence"/>
</dbReference>
<evidence type="ECO:0000313" key="2">
    <source>
        <dbReference type="EMBL" id="GIG40631.1"/>
    </source>
</evidence>
<evidence type="ECO:0000313" key="3">
    <source>
        <dbReference type="Proteomes" id="UP000614741"/>
    </source>
</evidence>
<protein>
    <recommendedName>
        <fullName evidence="1">HTH cro/C1-type domain-containing protein</fullName>
    </recommendedName>
</protein>
<dbReference type="SMART" id="SM00530">
    <property type="entry name" value="HTH_XRE"/>
    <property type="match status" value="1"/>
</dbReference>
<dbReference type="SUPFAM" id="SSF47413">
    <property type="entry name" value="lambda repressor-like DNA-binding domains"/>
    <property type="match status" value="1"/>
</dbReference>